<evidence type="ECO:0008006" key="4">
    <source>
        <dbReference type="Google" id="ProtNLM"/>
    </source>
</evidence>
<dbReference type="OrthoDB" id="3461478at2"/>
<feature type="transmembrane region" description="Helical" evidence="1">
    <location>
        <begin position="44"/>
        <end position="63"/>
    </location>
</feature>
<evidence type="ECO:0000313" key="2">
    <source>
        <dbReference type="EMBL" id="MQY04923.1"/>
    </source>
</evidence>
<organism evidence="2 3">
    <name type="scientific">Actinomadura macrotermitis</name>
    <dbReference type="NCBI Taxonomy" id="2585200"/>
    <lineage>
        <taxon>Bacteria</taxon>
        <taxon>Bacillati</taxon>
        <taxon>Actinomycetota</taxon>
        <taxon>Actinomycetes</taxon>
        <taxon>Streptosporangiales</taxon>
        <taxon>Thermomonosporaceae</taxon>
        <taxon>Actinomadura</taxon>
    </lineage>
</organism>
<name>A0A7K0BUV4_9ACTN</name>
<evidence type="ECO:0000256" key="1">
    <source>
        <dbReference type="SAM" id="Phobius"/>
    </source>
</evidence>
<dbReference type="InterPro" id="IPR047789">
    <property type="entry name" value="CU044_5270-like"/>
</dbReference>
<evidence type="ECO:0000313" key="3">
    <source>
        <dbReference type="Proteomes" id="UP000487268"/>
    </source>
</evidence>
<sequence>MDEIRMVREAYGEPAPPTLREMTRARALFTDEAPPRRRRWRLKAGIGLVAVGAAASVAIALTGPGGGGGTPGAPHAQVDLDREAVLAAASKAEQVPAGKYWYSDHITGQSYIMRTKAGTYAIAGAHTEFFRWAGARKGMGEGFWGRDLPARPLTAADEAVWKRDGSPKSFRVWSNDHYYTYTAAATDWKVDRPSAIGGGTFGRLTTRQVHDLPSDPAALAARFLKPKPGDAKGLALNTPRLKVLTVGTLLEELPVSPAVRAGLMRALARQPGIHPIGKVTDLLGRTGVALASDPVRNTATGEFGAPKAEQGTFSSRAVIVFDQKTGALLGQHEELVEPGGPYRAQRPGFVINYVLVRGLGWAESQPKPPARLPF</sequence>
<dbReference type="EMBL" id="WEGH01000002">
    <property type="protein sequence ID" value="MQY04923.1"/>
    <property type="molecule type" value="Genomic_DNA"/>
</dbReference>
<dbReference type="RefSeq" id="WP_153533067.1">
    <property type="nucleotide sequence ID" value="NZ_WEGH01000002.1"/>
</dbReference>
<dbReference type="Proteomes" id="UP000487268">
    <property type="component" value="Unassembled WGS sequence"/>
</dbReference>
<reference evidence="2 3" key="1">
    <citation type="submission" date="2019-10" db="EMBL/GenBank/DDBJ databases">
        <title>Actinomadura rubteroloni sp. nov. and Actinomadura macrotermitis sp. nov., isolated from the gut of fungus growing-termite Macrotermes natalensis.</title>
        <authorList>
            <person name="Benndorf R."/>
            <person name="Martin K."/>
            <person name="Kuefner M."/>
            <person name="De Beer W."/>
            <person name="Kaster A.-K."/>
            <person name="Vollmers J."/>
            <person name="Poulsen M."/>
            <person name="Beemelmanns C."/>
        </authorList>
    </citation>
    <scope>NUCLEOTIDE SEQUENCE [LARGE SCALE GENOMIC DNA]</scope>
    <source>
        <strain evidence="2 3">RB68</strain>
    </source>
</reference>
<protein>
    <recommendedName>
        <fullName evidence="4">CU044_5270 family protein</fullName>
    </recommendedName>
</protein>
<dbReference type="NCBIfam" id="NF038083">
    <property type="entry name" value="CU044_5270_fam"/>
    <property type="match status" value="1"/>
</dbReference>
<comment type="caution">
    <text evidence="2">The sequence shown here is derived from an EMBL/GenBank/DDBJ whole genome shotgun (WGS) entry which is preliminary data.</text>
</comment>
<keyword evidence="1" id="KW-1133">Transmembrane helix</keyword>
<proteinExistence type="predicted"/>
<gene>
    <name evidence="2" type="ORF">ACRB68_29860</name>
</gene>
<dbReference type="AlphaFoldDB" id="A0A7K0BUV4"/>
<keyword evidence="3" id="KW-1185">Reference proteome</keyword>
<keyword evidence="1" id="KW-0472">Membrane</keyword>
<accession>A0A7K0BUV4</accession>
<keyword evidence="1" id="KW-0812">Transmembrane</keyword>